<comment type="caution">
    <text evidence="2">The sequence shown here is derived from an EMBL/GenBank/DDBJ whole genome shotgun (WGS) entry which is preliminary data.</text>
</comment>
<sequence>MGSHCIDNSYIDPYLLYPSFTKANGSLGMVSNIEPSSILNRFGLDLEYSDQMLIQNIVLFFLTPMIGYLVLHTFATEIIIEKGPKQLSDKFKLYKQTNPKKISETYQRIVRSIYSVYVCKVSLKACLEGDLQGAIYSLLGAIFYHAGDLITLSLYKSDDTMMWVHHIIAICGCTSALFNGNRRVILMITGCVYSEILVPFSTSISMMRLLDINSGKLPCFLYGISLFIFAILRIPKHSYYLFQSLYYNLGYGVSIWIFFILLPEFKWTWLLIKNFKRSLKTFNCKIIDDDGTLKSKSL</sequence>
<evidence type="ECO:0000313" key="2">
    <source>
        <dbReference type="EMBL" id="KAF2074728.1"/>
    </source>
</evidence>
<dbReference type="AlphaFoldDB" id="A0A8J4V0R9"/>
<feature type="transmembrane region" description="Helical" evidence="1">
    <location>
        <begin position="254"/>
        <end position="272"/>
    </location>
</feature>
<evidence type="ECO:0000313" key="3">
    <source>
        <dbReference type="Proteomes" id="UP000695562"/>
    </source>
</evidence>
<dbReference type="Proteomes" id="UP000695562">
    <property type="component" value="Unassembled WGS sequence"/>
</dbReference>
<organism evidence="2 3">
    <name type="scientific">Polysphondylium violaceum</name>
    <dbReference type="NCBI Taxonomy" id="133409"/>
    <lineage>
        <taxon>Eukaryota</taxon>
        <taxon>Amoebozoa</taxon>
        <taxon>Evosea</taxon>
        <taxon>Eumycetozoa</taxon>
        <taxon>Dictyostelia</taxon>
        <taxon>Dictyosteliales</taxon>
        <taxon>Dictyosteliaceae</taxon>
        <taxon>Polysphondylium</taxon>
    </lineage>
</organism>
<evidence type="ECO:0000256" key="1">
    <source>
        <dbReference type="SAM" id="Phobius"/>
    </source>
</evidence>
<protein>
    <recommendedName>
        <fullName evidence="4">TLC domain-containing protein</fullName>
    </recommendedName>
</protein>
<feature type="transmembrane region" description="Helical" evidence="1">
    <location>
        <begin position="160"/>
        <end position="178"/>
    </location>
</feature>
<proteinExistence type="predicted"/>
<dbReference type="EMBL" id="AJWJ01000132">
    <property type="protein sequence ID" value="KAF2074728.1"/>
    <property type="molecule type" value="Genomic_DNA"/>
</dbReference>
<keyword evidence="1" id="KW-1133">Transmembrane helix</keyword>
<feature type="transmembrane region" description="Helical" evidence="1">
    <location>
        <begin position="217"/>
        <end position="234"/>
    </location>
</feature>
<keyword evidence="1" id="KW-0472">Membrane</keyword>
<feature type="transmembrane region" description="Helical" evidence="1">
    <location>
        <begin position="57"/>
        <end position="80"/>
    </location>
</feature>
<keyword evidence="3" id="KW-1185">Reference proteome</keyword>
<feature type="transmembrane region" description="Helical" evidence="1">
    <location>
        <begin position="184"/>
        <end position="205"/>
    </location>
</feature>
<accession>A0A8J4V0R9</accession>
<reference evidence="2" key="1">
    <citation type="submission" date="2020-01" db="EMBL/GenBank/DDBJ databases">
        <title>Development of genomics and gene disruption for Polysphondylium violaceum indicates a role for the polyketide synthase stlB in stalk morphogenesis.</title>
        <authorList>
            <person name="Narita B."/>
            <person name="Kawabe Y."/>
            <person name="Kin K."/>
            <person name="Saito T."/>
            <person name="Gibbs R."/>
            <person name="Kuspa A."/>
            <person name="Muzny D."/>
            <person name="Queller D."/>
            <person name="Richards S."/>
            <person name="Strassman J."/>
            <person name="Sucgang R."/>
            <person name="Worley K."/>
            <person name="Schaap P."/>
        </authorList>
    </citation>
    <scope>NUCLEOTIDE SEQUENCE</scope>
    <source>
        <strain evidence="2">QSvi11</strain>
    </source>
</reference>
<dbReference type="OrthoDB" id="10672762at2759"/>
<name>A0A8J4V0R9_9MYCE</name>
<evidence type="ECO:0008006" key="4">
    <source>
        <dbReference type="Google" id="ProtNLM"/>
    </source>
</evidence>
<keyword evidence="1" id="KW-0812">Transmembrane</keyword>
<gene>
    <name evidence="2" type="ORF">CYY_003960</name>
</gene>